<dbReference type="AlphaFoldDB" id="A0A5D0UB81"/>
<dbReference type="Proteomes" id="UP000322634">
    <property type="component" value="Unassembled WGS sequence"/>
</dbReference>
<protein>
    <submittedName>
        <fullName evidence="1">Uncharacterized protein</fullName>
    </submittedName>
</protein>
<reference evidence="1 2" key="1">
    <citation type="submission" date="2019-08" db="EMBL/GenBank/DDBJ databases">
        <title>Actinomadura sp. nov. CYP1-5 isolated from mountain soil.</title>
        <authorList>
            <person name="Songsumanus A."/>
            <person name="Kuncharoen N."/>
            <person name="Kudo T."/>
            <person name="Yuki M."/>
            <person name="Igarashi Y."/>
            <person name="Tanasupawat S."/>
        </authorList>
    </citation>
    <scope>NUCLEOTIDE SEQUENCE [LARGE SCALE GENOMIC DNA]</scope>
    <source>
        <strain evidence="1 2">GKU157</strain>
    </source>
</reference>
<proteinExistence type="predicted"/>
<dbReference type="EMBL" id="VSFF01000005">
    <property type="protein sequence ID" value="TYC15006.1"/>
    <property type="molecule type" value="Genomic_DNA"/>
</dbReference>
<name>A0A5D0UB81_9ACTN</name>
<evidence type="ECO:0000313" key="2">
    <source>
        <dbReference type="Proteomes" id="UP000322634"/>
    </source>
</evidence>
<accession>A0A5D0UB81</accession>
<sequence length="79" mass="8594">MDGPRPTAAGLGLLVGLPVGVVEAERDRQAGGDPDAVFTMPRAWTRRSRRNTQKARAALGYHAPLVEVLDWLAERSADR</sequence>
<keyword evidence="2" id="KW-1185">Reference proteome</keyword>
<comment type="caution">
    <text evidence="1">The sequence shown here is derived from an EMBL/GenBank/DDBJ whole genome shotgun (WGS) entry which is preliminary data.</text>
</comment>
<gene>
    <name evidence="1" type="ORF">FXF65_12820</name>
</gene>
<dbReference type="OrthoDB" id="9810005at2"/>
<dbReference type="RefSeq" id="WP_148350088.1">
    <property type="nucleotide sequence ID" value="NZ_JBHSBF010000027.1"/>
</dbReference>
<evidence type="ECO:0000313" key="1">
    <source>
        <dbReference type="EMBL" id="TYC15006.1"/>
    </source>
</evidence>
<organism evidence="1 2">
    <name type="scientific">Actinomadura syzygii</name>
    <dbReference type="NCBI Taxonomy" id="1427538"/>
    <lineage>
        <taxon>Bacteria</taxon>
        <taxon>Bacillati</taxon>
        <taxon>Actinomycetota</taxon>
        <taxon>Actinomycetes</taxon>
        <taxon>Streptosporangiales</taxon>
        <taxon>Thermomonosporaceae</taxon>
        <taxon>Actinomadura</taxon>
    </lineage>
</organism>